<proteinExistence type="predicted"/>
<protein>
    <submittedName>
        <fullName evidence="1">Antitoxin PHD</fullName>
    </submittedName>
</protein>
<reference evidence="1 2" key="1">
    <citation type="submission" date="2018-03" db="EMBL/GenBank/DDBJ databases">
        <title>Draft genome sequence of the first documented clinical Siccibacter turicensis isolate in Austria.</title>
        <authorList>
            <person name="Lepuschitz S."/>
            <person name="Pekard-Amenitsch S."/>
            <person name="Haunold R."/>
            <person name="Schill S."/>
            <person name="Mach R."/>
            <person name="Allerberger F."/>
            <person name="Ruppitsch W."/>
            <person name="Forsythe S.J."/>
        </authorList>
    </citation>
    <scope>NUCLEOTIDE SEQUENCE [LARGE SCALE GENOMIC DNA]</scope>
    <source>
        <strain evidence="1 2">6100069499-17</strain>
    </source>
</reference>
<dbReference type="EMBL" id="PYEP01000006">
    <property type="protein sequence ID" value="PSN06843.1"/>
    <property type="molecule type" value="Genomic_DNA"/>
</dbReference>
<comment type="caution">
    <text evidence="1">The sequence shown here is derived from an EMBL/GenBank/DDBJ whole genome shotgun (WGS) entry which is preliminary data.</text>
</comment>
<evidence type="ECO:0000313" key="2">
    <source>
        <dbReference type="Proteomes" id="UP000240212"/>
    </source>
</evidence>
<dbReference type="AlphaFoldDB" id="A0A2P8VH25"/>
<organism evidence="1 2">
    <name type="scientific">Siccibacter turicensis</name>
    <dbReference type="NCBI Taxonomy" id="357233"/>
    <lineage>
        <taxon>Bacteria</taxon>
        <taxon>Pseudomonadati</taxon>
        <taxon>Pseudomonadota</taxon>
        <taxon>Gammaproteobacteria</taxon>
        <taxon>Enterobacterales</taxon>
        <taxon>Enterobacteriaceae</taxon>
        <taxon>Siccibacter</taxon>
    </lineage>
</organism>
<sequence length="47" mass="5245">MVCHALILCRKDCIRAVQAVRILRHHYVTSVAILTALICTNPLTKEG</sequence>
<name>A0A2P8VH25_9ENTR</name>
<keyword evidence="2" id="KW-1185">Reference proteome</keyword>
<gene>
    <name evidence="1" type="ORF">C7G83_14680</name>
</gene>
<evidence type="ECO:0000313" key="1">
    <source>
        <dbReference type="EMBL" id="PSN06843.1"/>
    </source>
</evidence>
<dbReference type="Proteomes" id="UP000240212">
    <property type="component" value="Unassembled WGS sequence"/>
</dbReference>
<accession>A0A2P8VH25</accession>